<dbReference type="InterPro" id="IPR006342">
    <property type="entry name" value="FkbM_mtfrase"/>
</dbReference>
<dbReference type="InterPro" id="IPR029063">
    <property type="entry name" value="SAM-dependent_MTases_sf"/>
</dbReference>
<dbReference type="Pfam" id="PF05050">
    <property type="entry name" value="Methyltransf_21"/>
    <property type="match status" value="1"/>
</dbReference>
<accession>D2R0Z7</accession>
<dbReference type="eggNOG" id="COG0457">
    <property type="taxonomic scope" value="Bacteria"/>
</dbReference>
<evidence type="ECO:0000313" key="3">
    <source>
        <dbReference type="Proteomes" id="UP000001887"/>
    </source>
</evidence>
<protein>
    <submittedName>
        <fullName evidence="2">Methyltransferase FkbM family</fullName>
    </submittedName>
</protein>
<organism evidence="2 3">
    <name type="scientific">Pirellula staleyi (strain ATCC 27377 / DSM 6068 / ICPB 4128)</name>
    <name type="common">Pirella staleyi</name>
    <dbReference type="NCBI Taxonomy" id="530564"/>
    <lineage>
        <taxon>Bacteria</taxon>
        <taxon>Pseudomonadati</taxon>
        <taxon>Planctomycetota</taxon>
        <taxon>Planctomycetia</taxon>
        <taxon>Pirellulales</taxon>
        <taxon>Pirellulaceae</taxon>
        <taxon>Pirellula</taxon>
    </lineage>
</organism>
<dbReference type="GO" id="GO:0032259">
    <property type="term" value="P:methylation"/>
    <property type="evidence" value="ECO:0007669"/>
    <property type="project" value="UniProtKB-KW"/>
</dbReference>
<evidence type="ECO:0000313" key="2">
    <source>
        <dbReference type="EMBL" id="ADB18482.1"/>
    </source>
</evidence>
<dbReference type="OrthoDB" id="277387at2"/>
<gene>
    <name evidence="2" type="ordered locus">Psta_3827</name>
</gene>
<dbReference type="InterPro" id="IPR053188">
    <property type="entry name" value="FkbM_Methyltransferase"/>
</dbReference>
<dbReference type="SUPFAM" id="SSF53335">
    <property type="entry name" value="S-adenosyl-L-methionine-dependent methyltransferases"/>
    <property type="match status" value="1"/>
</dbReference>
<reference evidence="2 3" key="1">
    <citation type="journal article" date="2009" name="Stand. Genomic Sci.">
        <title>Complete genome sequence of Pirellula staleyi type strain (ATCC 27377).</title>
        <authorList>
            <person name="Clum A."/>
            <person name="Tindall B.J."/>
            <person name="Sikorski J."/>
            <person name="Ivanova N."/>
            <person name="Mavrommatis K."/>
            <person name="Lucas S."/>
            <person name="Glavina del Rio T."/>
            <person name="Nolan M."/>
            <person name="Chen F."/>
            <person name="Tice H."/>
            <person name="Pitluck S."/>
            <person name="Cheng J.F."/>
            <person name="Chertkov O."/>
            <person name="Brettin T."/>
            <person name="Han C."/>
            <person name="Detter J.C."/>
            <person name="Kuske C."/>
            <person name="Bruce D."/>
            <person name="Goodwin L."/>
            <person name="Ovchinikova G."/>
            <person name="Pati A."/>
            <person name="Mikhailova N."/>
            <person name="Chen A."/>
            <person name="Palaniappan K."/>
            <person name="Land M."/>
            <person name="Hauser L."/>
            <person name="Chang Y.J."/>
            <person name="Jeffries C.D."/>
            <person name="Chain P."/>
            <person name="Rohde M."/>
            <person name="Goker M."/>
            <person name="Bristow J."/>
            <person name="Eisen J.A."/>
            <person name="Markowitz V."/>
            <person name="Hugenholtz P."/>
            <person name="Kyrpides N.C."/>
            <person name="Klenk H.P."/>
            <person name="Lapidus A."/>
        </authorList>
    </citation>
    <scope>NUCLEOTIDE SEQUENCE [LARGE SCALE GENOMIC DNA]</scope>
    <source>
        <strain evidence="3">ATCC 27377 / DSM 6068 / ICPB 4128</strain>
    </source>
</reference>
<dbReference type="HOGENOM" id="CLU_1388750_0_0_0"/>
<dbReference type="PANTHER" id="PTHR36973">
    <property type="entry name" value="SLL1456 PROTEIN-RELATED"/>
    <property type="match status" value="1"/>
</dbReference>
<dbReference type="NCBIfam" id="TIGR01444">
    <property type="entry name" value="fkbM_fam"/>
    <property type="match status" value="1"/>
</dbReference>
<feature type="domain" description="Methyltransferase FkbM" evidence="1">
    <location>
        <begin position="63"/>
        <end position="207"/>
    </location>
</feature>
<keyword evidence="2" id="KW-0489">Methyltransferase</keyword>
<dbReference type="KEGG" id="psl:Psta_3827"/>
<sequence>MFKGILNRVLGTIGYAVTKKGAASSFSLYNSAYLARICNPKTVIDVGVGYGTYPLYGAFPNAEFILVEPVEEYKSAIDKILAKYQGRVHYKAVGHENGTIDLQVDLSSLQLSSQFKRTALTERPGHRIELRKVELAKLDTIVGTPSQIQRPLILKVDTEGNELNVLRGAEEVLKRTDFVILEASISQRFEGSYEFGDLFNFLSCRGFYLYSILTISHPAGELRPRFADVVFARRTE</sequence>
<dbReference type="GO" id="GO:0008171">
    <property type="term" value="F:O-methyltransferase activity"/>
    <property type="evidence" value="ECO:0007669"/>
    <property type="project" value="TreeGrafter"/>
</dbReference>
<dbReference type="AlphaFoldDB" id="D2R0Z7"/>
<evidence type="ECO:0000259" key="1">
    <source>
        <dbReference type="Pfam" id="PF05050"/>
    </source>
</evidence>
<dbReference type="Proteomes" id="UP000001887">
    <property type="component" value="Chromosome"/>
</dbReference>
<dbReference type="EMBL" id="CP001848">
    <property type="protein sequence ID" value="ADB18482.1"/>
    <property type="molecule type" value="Genomic_DNA"/>
</dbReference>
<keyword evidence="3" id="KW-1185">Reference proteome</keyword>
<dbReference type="Gene3D" id="3.40.50.150">
    <property type="entry name" value="Vaccinia Virus protein VP39"/>
    <property type="match status" value="1"/>
</dbReference>
<keyword evidence="2" id="KW-0808">Transferase</keyword>
<dbReference type="PANTHER" id="PTHR36973:SF4">
    <property type="entry name" value="NODULATION PROTEIN"/>
    <property type="match status" value="1"/>
</dbReference>
<name>D2R0Z7_PIRSD</name>
<proteinExistence type="predicted"/>